<protein>
    <recommendedName>
        <fullName evidence="4">Oligomerization/nucleic acid binding protein</fullName>
    </recommendedName>
</protein>
<organism evidence="2 3">
    <name type="scientific">Shinella granuli</name>
    <dbReference type="NCBI Taxonomy" id="323621"/>
    <lineage>
        <taxon>Bacteria</taxon>
        <taxon>Pseudomonadati</taxon>
        <taxon>Pseudomonadota</taxon>
        <taxon>Alphaproteobacteria</taxon>
        <taxon>Hyphomicrobiales</taxon>
        <taxon>Rhizobiaceae</taxon>
        <taxon>Shinella</taxon>
    </lineage>
</organism>
<comment type="caution">
    <text evidence="2">The sequence shown here is derived from an EMBL/GenBank/DDBJ whole genome shotgun (WGS) entry which is preliminary data.</text>
</comment>
<gene>
    <name evidence="2" type="ORF">EV665_113114</name>
</gene>
<evidence type="ECO:0000256" key="1">
    <source>
        <dbReference type="SAM" id="SignalP"/>
    </source>
</evidence>
<dbReference type="PROSITE" id="PS51257">
    <property type="entry name" value="PROKAR_LIPOPROTEIN"/>
    <property type="match status" value="1"/>
</dbReference>
<feature type="chain" id="PRO_5020441282" description="Oligomerization/nucleic acid binding protein" evidence="1">
    <location>
        <begin position="23"/>
        <end position="114"/>
    </location>
</feature>
<sequence length="114" mass="11949">MAFEIRRLRAALLMAAAAAALASCASSETTSTATVNAGANRADVYPDITAIVSAETQQMSDEEAASYSARLTALSGSRRSGAISEAEYRRQLAELQALRDGHGKAALSQIEKTN</sequence>
<keyword evidence="1" id="KW-0732">Signal</keyword>
<keyword evidence="3" id="KW-1185">Reference proteome</keyword>
<dbReference type="Proteomes" id="UP000295351">
    <property type="component" value="Unassembled WGS sequence"/>
</dbReference>
<reference evidence="2 3" key="1">
    <citation type="submission" date="2019-03" db="EMBL/GenBank/DDBJ databases">
        <title>Genomic Encyclopedia of Type Strains, Phase IV (KMG-IV): sequencing the most valuable type-strain genomes for metagenomic binning, comparative biology and taxonomic classification.</title>
        <authorList>
            <person name="Goeker M."/>
        </authorList>
    </citation>
    <scope>NUCLEOTIDE SEQUENCE [LARGE SCALE GENOMIC DNA]</scope>
    <source>
        <strain evidence="2 3">DSM 18401</strain>
    </source>
</reference>
<evidence type="ECO:0008006" key="4">
    <source>
        <dbReference type="Google" id="ProtNLM"/>
    </source>
</evidence>
<proteinExistence type="predicted"/>
<dbReference type="AlphaFoldDB" id="A0A4R2CLY8"/>
<evidence type="ECO:0000313" key="3">
    <source>
        <dbReference type="Proteomes" id="UP000295351"/>
    </source>
</evidence>
<dbReference type="RefSeq" id="WP_245337378.1">
    <property type="nucleotide sequence ID" value="NZ_BAABEI010000012.1"/>
</dbReference>
<name>A0A4R2CLY8_SHIGR</name>
<accession>A0A4R2CLY8</accession>
<evidence type="ECO:0000313" key="2">
    <source>
        <dbReference type="EMBL" id="TCN41525.1"/>
    </source>
</evidence>
<feature type="signal peptide" evidence="1">
    <location>
        <begin position="1"/>
        <end position="22"/>
    </location>
</feature>
<dbReference type="EMBL" id="SLVX01000013">
    <property type="protein sequence ID" value="TCN41525.1"/>
    <property type="molecule type" value="Genomic_DNA"/>
</dbReference>